<dbReference type="InterPro" id="IPR050266">
    <property type="entry name" value="AB_hydrolase_sf"/>
</dbReference>
<dbReference type="GO" id="GO:0016020">
    <property type="term" value="C:membrane"/>
    <property type="evidence" value="ECO:0007669"/>
    <property type="project" value="TreeGrafter"/>
</dbReference>
<comment type="caution">
    <text evidence="4">The sequence shown here is derived from an EMBL/GenBank/DDBJ whole genome shotgun (WGS) entry which is preliminary data.</text>
</comment>
<dbReference type="PRINTS" id="PR00111">
    <property type="entry name" value="ABHYDROLASE"/>
</dbReference>
<organism evidence="4 5">
    <name type="scientific">Streptomyces montanus</name>
    <dbReference type="NCBI Taxonomy" id="2580423"/>
    <lineage>
        <taxon>Bacteria</taxon>
        <taxon>Bacillati</taxon>
        <taxon>Actinomycetota</taxon>
        <taxon>Actinomycetes</taxon>
        <taxon>Kitasatosporales</taxon>
        <taxon>Streptomycetaceae</taxon>
        <taxon>Streptomyces</taxon>
    </lineage>
</organism>
<dbReference type="PANTHER" id="PTHR43798">
    <property type="entry name" value="MONOACYLGLYCEROL LIPASE"/>
    <property type="match status" value="1"/>
</dbReference>
<feature type="compositionally biased region" description="Basic and acidic residues" evidence="2">
    <location>
        <begin position="256"/>
        <end position="266"/>
    </location>
</feature>
<proteinExistence type="predicted"/>
<dbReference type="EMBL" id="VBZC01000018">
    <property type="protein sequence ID" value="TLS44812.1"/>
    <property type="molecule type" value="Genomic_DNA"/>
</dbReference>
<gene>
    <name evidence="4" type="ORF">FE633_18465</name>
</gene>
<dbReference type="RefSeq" id="WP_138046264.1">
    <property type="nucleotide sequence ID" value="NZ_VBZC01000018.1"/>
</dbReference>
<dbReference type="Gene3D" id="3.40.50.1820">
    <property type="entry name" value="alpha/beta hydrolase"/>
    <property type="match status" value="1"/>
</dbReference>
<evidence type="ECO:0000256" key="1">
    <source>
        <dbReference type="ARBA" id="ARBA00022801"/>
    </source>
</evidence>
<name>A0A5R9FLP6_9ACTN</name>
<dbReference type="PRINTS" id="PR00412">
    <property type="entry name" value="EPOXHYDRLASE"/>
</dbReference>
<keyword evidence="5" id="KW-1185">Reference proteome</keyword>
<protein>
    <submittedName>
        <fullName evidence="4">Alpha/beta hydrolase</fullName>
    </submittedName>
</protein>
<reference evidence="4 5" key="1">
    <citation type="submission" date="2019-05" db="EMBL/GenBank/DDBJ databases">
        <title>Streptomyces sp. NEAU-C151, a novel actinomycete isolated from soil.</title>
        <authorList>
            <person name="Han L."/>
            <person name="Jiang H."/>
        </authorList>
    </citation>
    <scope>NUCLEOTIDE SEQUENCE [LARGE SCALE GENOMIC DNA]</scope>
    <source>
        <strain evidence="4 5">NEAU-C151</strain>
    </source>
</reference>
<feature type="domain" description="AB hydrolase-1" evidence="3">
    <location>
        <begin position="59"/>
        <end position="299"/>
    </location>
</feature>
<dbReference type="AlphaFoldDB" id="A0A5R9FLP6"/>
<dbReference type="GO" id="GO:0016787">
    <property type="term" value="F:hydrolase activity"/>
    <property type="evidence" value="ECO:0007669"/>
    <property type="project" value="UniProtKB-KW"/>
</dbReference>
<evidence type="ECO:0000259" key="3">
    <source>
        <dbReference type="Pfam" id="PF12697"/>
    </source>
</evidence>
<dbReference type="InterPro" id="IPR029058">
    <property type="entry name" value="AB_hydrolase_fold"/>
</dbReference>
<dbReference type="SUPFAM" id="SSF53474">
    <property type="entry name" value="alpha/beta-Hydrolases"/>
    <property type="match status" value="1"/>
</dbReference>
<dbReference type="InterPro" id="IPR000639">
    <property type="entry name" value="Epox_hydrolase-like"/>
</dbReference>
<feature type="compositionally biased region" description="Low complexity" evidence="2">
    <location>
        <begin position="30"/>
        <end position="39"/>
    </location>
</feature>
<feature type="region of interest" description="Disordered" evidence="2">
    <location>
        <begin position="1"/>
        <end position="57"/>
    </location>
</feature>
<sequence>MTVTQPPTPADHTHADYTPTGHTHTHHTPTGHVTTPDGTRLAYRDHHPPPPTHAPRPPLLLLHGLAGHMGEWDDLTERLLADGHRVVTYDARGHGASTRRPPDMTRASSVTDVTAVIEQLALAPVTIVGQSLGGHTALLTAAAHPHLIQGLILVEAGPSGPSPHLPTEIGDWLDGWPLPFKSLADAEEFLGHEAWARGLEQRPDGWYARVDRDMMVAAVAELAERAYWDEWEQVRCPTLVLRGAKGSMRASEMTEMETRHRTRDQTGDQSGCPTSSTTTETIQGAGHDVHLDQPERLHEAIREFLNRHRSS</sequence>
<dbReference type="PANTHER" id="PTHR43798:SF31">
    <property type="entry name" value="AB HYDROLASE SUPERFAMILY PROTEIN YCLE"/>
    <property type="match status" value="1"/>
</dbReference>
<feature type="compositionally biased region" description="Polar residues" evidence="2">
    <location>
        <begin position="267"/>
        <end position="282"/>
    </location>
</feature>
<dbReference type="Proteomes" id="UP000305906">
    <property type="component" value="Unassembled WGS sequence"/>
</dbReference>
<accession>A0A5R9FLP6</accession>
<dbReference type="InterPro" id="IPR000073">
    <property type="entry name" value="AB_hydrolase_1"/>
</dbReference>
<evidence type="ECO:0000313" key="4">
    <source>
        <dbReference type="EMBL" id="TLS44812.1"/>
    </source>
</evidence>
<dbReference type="Pfam" id="PF12697">
    <property type="entry name" value="Abhydrolase_6"/>
    <property type="match status" value="1"/>
</dbReference>
<evidence type="ECO:0000313" key="5">
    <source>
        <dbReference type="Proteomes" id="UP000305906"/>
    </source>
</evidence>
<keyword evidence="1 4" id="KW-0378">Hydrolase</keyword>
<feature type="region of interest" description="Disordered" evidence="2">
    <location>
        <begin position="247"/>
        <end position="294"/>
    </location>
</feature>
<evidence type="ECO:0000256" key="2">
    <source>
        <dbReference type="SAM" id="MobiDB-lite"/>
    </source>
</evidence>